<reference evidence="1 2" key="1">
    <citation type="submission" date="2011-08" db="EMBL/GenBank/DDBJ databases">
        <authorList>
            <person name="Weinstock G."/>
            <person name="Sodergren E."/>
            <person name="Clifton S."/>
            <person name="Fulton L."/>
            <person name="Fulton B."/>
            <person name="Courtney L."/>
            <person name="Fronick C."/>
            <person name="Harrison M."/>
            <person name="Strong C."/>
            <person name="Farmer C."/>
            <person name="Delahaunty K."/>
            <person name="Markovic C."/>
            <person name="Hall O."/>
            <person name="Minx P."/>
            <person name="Tomlinson C."/>
            <person name="Mitreva M."/>
            <person name="Hou S."/>
            <person name="Chen J."/>
            <person name="Wollam A."/>
            <person name="Pepin K.H."/>
            <person name="Johnson M."/>
            <person name="Bhonagiri V."/>
            <person name="Zhang X."/>
            <person name="Suruliraj S."/>
            <person name="Warren W."/>
            <person name="Chinwalla A."/>
            <person name="Mardis E.R."/>
            <person name="Wilson R.K."/>
        </authorList>
    </citation>
    <scope>NUCLEOTIDE SEQUENCE [LARGE SCALE GENOMIC DNA]</scope>
    <source>
        <strain evidence="1 2">DP7</strain>
    </source>
</reference>
<dbReference type="EMBL" id="AFZX01000010">
    <property type="protein sequence ID" value="EHL08964.1"/>
    <property type="molecule type" value="Genomic_DNA"/>
</dbReference>
<dbReference type="AlphaFoldDB" id="G9XHG2"/>
<sequence>MEKVKIKEVEYEIKNIDLQSNLLKIVFAEAVDLSDTDCSSIDVYTGGGIKCSTIEGYSTIYKADENVIILSNDGSIYSDTPLPADYELSDEDITRIEISKLKVMLSETDYKVIKCIEYQLAGLDLPYDIVALNAERQAVRDQINALELTLTA</sequence>
<name>G9XHG2_DESHA</name>
<gene>
    <name evidence="1" type="ORF">HMPREF0322_00387</name>
</gene>
<evidence type="ECO:0000313" key="1">
    <source>
        <dbReference type="EMBL" id="EHL08964.1"/>
    </source>
</evidence>
<dbReference type="RefSeq" id="WP_005808482.1">
    <property type="nucleotide sequence ID" value="NZ_JH414441.1"/>
</dbReference>
<dbReference type="Proteomes" id="UP000004416">
    <property type="component" value="Unassembled WGS sequence"/>
</dbReference>
<dbReference type="HOGENOM" id="CLU_1719391_0_0_9"/>
<comment type="caution">
    <text evidence="1">The sequence shown here is derived from an EMBL/GenBank/DDBJ whole genome shotgun (WGS) entry which is preliminary data.</text>
</comment>
<accession>G9XHG2</accession>
<organism evidence="1 2">
    <name type="scientific">Desulfitobacterium hafniense DP7</name>
    <dbReference type="NCBI Taxonomy" id="537010"/>
    <lineage>
        <taxon>Bacteria</taxon>
        <taxon>Bacillati</taxon>
        <taxon>Bacillota</taxon>
        <taxon>Clostridia</taxon>
        <taxon>Eubacteriales</taxon>
        <taxon>Desulfitobacteriaceae</taxon>
        <taxon>Desulfitobacterium</taxon>
    </lineage>
</organism>
<evidence type="ECO:0000313" key="2">
    <source>
        <dbReference type="Proteomes" id="UP000004416"/>
    </source>
</evidence>
<protein>
    <submittedName>
        <fullName evidence="1">Uncharacterized protein</fullName>
    </submittedName>
</protein>
<dbReference type="PATRIC" id="fig|537010.4.peg.362"/>
<proteinExistence type="predicted"/>